<feature type="region of interest" description="Disordered" evidence="1">
    <location>
        <begin position="141"/>
        <end position="169"/>
    </location>
</feature>
<keyword evidence="2" id="KW-0472">Membrane</keyword>
<name>A0A2P8FGX5_9RHOB</name>
<organism evidence="3 4">
    <name type="scientific">Shimia abyssi</name>
    <dbReference type="NCBI Taxonomy" id="1662395"/>
    <lineage>
        <taxon>Bacteria</taxon>
        <taxon>Pseudomonadati</taxon>
        <taxon>Pseudomonadota</taxon>
        <taxon>Alphaproteobacteria</taxon>
        <taxon>Rhodobacterales</taxon>
        <taxon>Roseobacteraceae</taxon>
    </lineage>
</organism>
<dbReference type="Proteomes" id="UP000240418">
    <property type="component" value="Unassembled WGS sequence"/>
</dbReference>
<feature type="transmembrane region" description="Helical" evidence="2">
    <location>
        <begin position="26"/>
        <end position="47"/>
    </location>
</feature>
<dbReference type="RefSeq" id="WP_106607163.1">
    <property type="nucleotide sequence ID" value="NZ_PYGJ01000002.1"/>
</dbReference>
<keyword evidence="2" id="KW-0812">Transmembrane</keyword>
<keyword evidence="4" id="KW-1185">Reference proteome</keyword>
<evidence type="ECO:0000256" key="2">
    <source>
        <dbReference type="SAM" id="Phobius"/>
    </source>
</evidence>
<sequence length="340" mass="37148">MSEDTDSKPTPLGIYDKPEQPRVTGIEFIAVGLSFVWLAGTVVFFLVLKPETAGGLDSLRFMMTLLAIFLPVAMIWVAVTAARSSRVMREESARLQAAIDAMRRTYVAQSQGTQPAILEPSVAKKLDEIAAATRKTETALATFSTSRERDTGAIRKAPEPEPPAADLADQGSLALGTPAEELTPPLPREDFIRALNFPETAEDKVGFTALRKALRDRQTSALIQASQDVLTLLSQDGIYMDDLRPDLARPEIWRQFAGGERGRAIAALGGVRDRSSLALAAGRMKQDPIFRDAAHHFLRRFDQAFVEFEETATDADIAALADTRTARAFMLLGRVAGIFD</sequence>
<dbReference type="EMBL" id="PYGJ01000002">
    <property type="protein sequence ID" value="PSL20948.1"/>
    <property type="molecule type" value="Genomic_DNA"/>
</dbReference>
<accession>A0A2P8FGX5</accession>
<protein>
    <submittedName>
        <fullName evidence="3">Uncharacterized protein</fullName>
    </submittedName>
</protein>
<evidence type="ECO:0000256" key="1">
    <source>
        <dbReference type="SAM" id="MobiDB-lite"/>
    </source>
</evidence>
<feature type="compositionally biased region" description="Basic and acidic residues" evidence="1">
    <location>
        <begin position="146"/>
        <end position="159"/>
    </location>
</feature>
<evidence type="ECO:0000313" key="3">
    <source>
        <dbReference type="EMBL" id="PSL20948.1"/>
    </source>
</evidence>
<dbReference type="OrthoDB" id="7833467at2"/>
<reference evidence="3 4" key="1">
    <citation type="submission" date="2018-03" db="EMBL/GenBank/DDBJ databases">
        <title>Genomic Encyclopedia of Archaeal and Bacterial Type Strains, Phase II (KMG-II): from individual species to whole genera.</title>
        <authorList>
            <person name="Goeker M."/>
        </authorList>
    </citation>
    <scope>NUCLEOTIDE SEQUENCE [LARGE SCALE GENOMIC DNA]</scope>
    <source>
        <strain evidence="3 4">DSM 100673</strain>
    </source>
</reference>
<keyword evidence="2" id="KW-1133">Transmembrane helix</keyword>
<gene>
    <name evidence="3" type="ORF">CLV88_10267</name>
</gene>
<feature type="transmembrane region" description="Helical" evidence="2">
    <location>
        <begin position="59"/>
        <end position="79"/>
    </location>
</feature>
<proteinExistence type="predicted"/>
<comment type="caution">
    <text evidence="3">The sequence shown here is derived from an EMBL/GenBank/DDBJ whole genome shotgun (WGS) entry which is preliminary data.</text>
</comment>
<dbReference type="AlphaFoldDB" id="A0A2P8FGX5"/>
<evidence type="ECO:0000313" key="4">
    <source>
        <dbReference type="Proteomes" id="UP000240418"/>
    </source>
</evidence>